<dbReference type="SUPFAM" id="SSF46626">
    <property type="entry name" value="Cytochrome c"/>
    <property type="match status" value="1"/>
</dbReference>
<dbReference type="InterPro" id="IPR051395">
    <property type="entry name" value="Cytochrome_c_Peroxidase/MauG"/>
</dbReference>
<dbReference type="GO" id="GO:0009055">
    <property type="term" value="F:electron transfer activity"/>
    <property type="evidence" value="ECO:0007669"/>
    <property type="project" value="InterPro"/>
</dbReference>
<evidence type="ECO:0000313" key="6">
    <source>
        <dbReference type="EMBL" id="KMT66784.1"/>
    </source>
</evidence>
<evidence type="ECO:0000256" key="4">
    <source>
        <dbReference type="PROSITE-ProRule" id="PRU00433"/>
    </source>
</evidence>
<keyword evidence="7" id="KW-1185">Reference proteome</keyword>
<dbReference type="GO" id="GO:0020037">
    <property type="term" value="F:heme binding"/>
    <property type="evidence" value="ECO:0007669"/>
    <property type="project" value="InterPro"/>
</dbReference>
<organism evidence="6 7">
    <name type="scientific">Catenovulum maritimum</name>
    <dbReference type="NCBI Taxonomy" id="1513271"/>
    <lineage>
        <taxon>Bacteria</taxon>
        <taxon>Pseudomonadati</taxon>
        <taxon>Pseudomonadota</taxon>
        <taxon>Gammaproteobacteria</taxon>
        <taxon>Alteromonadales</taxon>
        <taxon>Alteromonadaceae</taxon>
        <taxon>Catenovulum</taxon>
    </lineage>
</organism>
<dbReference type="NCBIfam" id="NF040606">
    <property type="entry name" value="CytoC_perox"/>
    <property type="match status" value="1"/>
</dbReference>
<dbReference type="PROSITE" id="PS51007">
    <property type="entry name" value="CYTC"/>
    <property type="match status" value="2"/>
</dbReference>
<sequence>MTNPRKFPHLKAASKSIGVLLIALVIITGFSLSWKYQAMFSDNAPNRGAEILSESQFGDGFTLVYPSENFSDWDSQNTATGQKWQGWSTEQSMWYYNATQGSALLPYDFFIHIEQASSEQLFRANANMDKYRYIPQQASKLNPDALPLGMVKDTYQDKTYLGFTCAACHTNQIVYNKTAIRVDGAPAMANMDQFMIELEAALTTTLNQPSKKARFIERILLANQEKSILETSQYDTSEQVEEDLKKYATQVSLYNFVNRSATQYGYARLDAFGRIFNRVLQHTLNKKHLTKAINNALPEQDAEQVLAKLDNGIVNSNEITHLLETFVADLNLNAPTTDSESQKQQLASLNQLRQLKDELFNPANAPVSYPFLWDIAQHDYVQWNGIAANAGVGAVGRNTGEVMGVFAILDWKERQGWNFSTLLGNQVKNENGAYTDFTSSVDVNNLRLIESQLKSLQSPIWPEAVLPKIDKTKAKLGKKLFVQHCQSCHLGIERDNPNRKVVAQMSQLSEIQTDSQMAKNSTSYTGYSGIVEGIYLPTEVGNILLEEKTAVASILTSATKNVVATPDPDKGLVNKWLDWVYNLGATFFDNDIKESIKRGNYQADTTADPFASLNAYKARPLNGIWATAPYLHNGSVPSLYQLLLPKCSPAKFQQETCRPEQFIVGSRKFDPVKVGFVSQGYEGFVFDTSKVANSNAGHEYGTQDITLSDGNILPALTDDERWLLVEYMKSL</sequence>
<feature type="domain" description="Cytochrome c" evidence="5">
    <location>
        <begin position="152"/>
        <end position="252"/>
    </location>
</feature>
<name>A0A0J8GZX4_9ALTE</name>
<proteinExistence type="predicted"/>
<dbReference type="Proteomes" id="UP000037600">
    <property type="component" value="Unassembled WGS sequence"/>
</dbReference>
<comment type="caution">
    <text evidence="6">The sequence shown here is derived from an EMBL/GenBank/DDBJ whole genome shotgun (WGS) entry which is preliminary data.</text>
</comment>
<keyword evidence="2 4" id="KW-0479">Metal-binding</keyword>
<keyword evidence="3 4" id="KW-0408">Iron</keyword>
<evidence type="ECO:0000259" key="5">
    <source>
        <dbReference type="PROSITE" id="PS51007"/>
    </source>
</evidence>
<dbReference type="AlphaFoldDB" id="A0A0J8GZX4"/>
<evidence type="ECO:0000313" key="7">
    <source>
        <dbReference type="Proteomes" id="UP000037600"/>
    </source>
</evidence>
<dbReference type="GO" id="GO:0046872">
    <property type="term" value="F:metal ion binding"/>
    <property type="evidence" value="ECO:0007669"/>
    <property type="project" value="UniProtKB-KW"/>
</dbReference>
<dbReference type="InterPro" id="IPR009056">
    <property type="entry name" value="Cyt_c-like_dom"/>
</dbReference>
<dbReference type="PATRIC" id="fig|1513271.3.peg.271"/>
<feature type="domain" description="Cytochrome c" evidence="5">
    <location>
        <begin position="472"/>
        <end position="559"/>
    </location>
</feature>
<gene>
    <name evidence="6" type="ORF">XM47_01290</name>
</gene>
<dbReference type="GO" id="GO:0004130">
    <property type="term" value="F:cytochrome-c peroxidase activity"/>
    <property type="evidence" value="ECO:0007669"/>
    <property type="project" value="TreeGrafter"/>
</dbReference>
<dbReference type="PANTHER" id="PTHR30600:SF9">
    <property type="entry name" value="BLR7738 PROTEIN"/>
    <property type="match status" value="1"/>
</dbReference>
<dbReference type="InterPro" id="IPR036909">
    <property type="entry name" value="Cyt_c-like_dom_sf"/>
</dbReference>
<evidence type="ECO:0000256" key="2">
    <source>
        <dbReference type="ARBA" id="ARBA00022723"/>
    </source>
</evidence>
<dbReference type="EMBL" id="LAZL01000002">
    <property type="protein sequence ID" value="KMT66784.1"/>
    <property type="molecule type" value="Genomic_DNA"/>
</dbReference>
<evidence type="ECO:0000256" key="3">
    <source>
        <dbReference type="ARBA" id="ARBA00023004"/>
    </source>
</evidence>
<accession>A0A0J8GZX4</accession>
<dbReference type="STRING" id="1513271.XM47_01290"/>
<dbReference type="PANTHER" id="PTHR30600">
    <property type="entry name" value="CYTOCHROME C PEROXIDASE-RELATED"/>
    <property type="match status" value="1"/>
</dbReference>
<evidence type="ECO:0000256" key="1">
    <source>
        <dbReference type="ARBA" id="ARBA00022617"/>
    </source>
</evidence>
<reference evidence="6 7" key="1">
    <citation type="submission" date="2015-04" db="EMBL/GenBank/DDBJ databases">
        <title>Draft Genome Sequence of the Novel Agar-Digesting Marine Bacterium Q1.</title>
        <authorList>
            <person name="Li Y."/>
            <person name="Li D."/>
            <person name="Chen G."/>
            <person name="Du Z."/>
        </authorList>
    </citation>
    <scope>NUCLEOTIDE SEQUENCE [LARGE SCALE GENOMIC DNA]</scope>
    <source>
        <strain evidence="6 7">Q1</strain>
    </source>
</reference>
<keyword evidence="1 4" id="KW-0349">Heme</keyword>
<dbReference type="RefSeq" id="WP_048688496.1">
    <property type="nucleotide sequence ID" value="NZ_KQ130482.1"/>
</dbReference>
<dbReference type="Gene3D" id="1.10.760.10">
    <property type="entry name" value="Cytochrome c-like domain"/>
    <property type="match status" value="1"/>
</dbReference>
<dbReference type="Pfam" id="PF21419">
    <property type="entry name" value="RoxA-like_Cyt-c"/>
    <property type="match status" value="1"/>
</dbReference>
<dbReference type="InterPro" id="IPR047758">
    <property type="entry name" value="CytoC_perox"/>
</dbReference>
<protein>
    <submittedName>
        <fullName evidence="6">Ribonuclease E</fullName>
    </submittedName>
</protein>